<keyword evidence="1" id="KW-0503">Monooxygenase</keyword>
<keyword evidence="1" id="KW-0560">Oxidoreductase</keyword>
<comment type="caution">
    <text evidence="1">The sequence shown here is derived from an EMBL/GenBank/DDBJ whole genome shotgun (WGS) entry which is preliminary data.</text>
</comment>
<dbReference type="AlphaFoldDB" id="A0A146F3F9"/>
<gene>
    <name evidence="1" type="ORF">RIB2604_00801410</name>
</gene>
<organism evidence="1 2">
    <name type="scientific">Aspergillus kawachii</name>
    <name type="common">White koji mold</name>
    <name type="synonym">Aspergillus awamori var. kawachi</name>
    <dbReference type="NCBI Taxonomy" id="1069201"/>
    <lineage>
        <taxon>Eukaryota</taxon>
        <taxon>Fungi</taxon>
        <taxon>Dikarya</taxon>
        <taxon>Ascomycota</taxon>
        <taxon>Pezizomycotina</taxon>
        <taxon>Eurotiomycetes</taxon>
        <taxon>Eurotiomycetidae</taxon>
        <taxon>Eurotiales</taxon>
        <taxon>Aspergillaceae</taxon>
        <taxon>Aspergillus</taxon>
        <taxon>Aspergillus subgen. Circumdati</taxon>
    </lineage>
</organism>
<evidence type="ECO:0000313" key="1">
    <source>
        <dbReference type="EMBL" id="GAT20670.1"/>
    </source>
</evidence>
<dbReference type="Proteomes" id="UP000075230">
    <property type="component" value="Unassembled WGS sequence"/>
</dbReference>
<dbReference type="EMBL" id="BCWF01000008">
    <property type="protein sequence ID" value="GAT20670.1"/>
    <property type="molecule type" value="Genomic_DNA"/>
</dbReference>
<protein>
    <submittedName>
        <fullName evidence="1">Cytochrome P450 monooxygenase</fullName>
    </submittedName>
</protein>
<reference evidence="2" key="2">
    <citation type="submission" date="2016-02" db="EMBL/GenBank/DDBJ databases">
        <title>Genome sequencing of Aspergillus luchuensis NBRC 4314.</title>
        <authorList>
            <person name="Yamada O."/>
        </authorList>
    </citation>
    <scope>NUCLEOTIDE SEQUENCE [LARGE SCALE GENOMIC DNA]</scope>
    <source>
        <strain evidence="2">RIB 2604</strain>
    </source>
</reference>
<dbReference type="GO" id="GO:0004497">
    <property type="term" value="F:monooxygenase activity"/>
    <property type="evidence" value="ECO:0007669"/>
    <property type="project" value="UniProtKB-KW"/>
</dbReference>
<reference evidence="1 2" key="1">
    <citation type="journal article" date="2016" name="DNA Res.">
        <title>Genome sequence of Aspergillus luchuensis NBRC 4314.</title>
        <authorList>
            <person name="Yamada O."/>
            <person name="Machida M."/>
            <person name="Hosoyama A."/>
            <person name="Goto M."/>
            <person name="Takahashi T."/>
            <person name="Futagami T."/>
            <person name="Yamagata Y."/>
            <person name="Takeuchi M."/>
            <person name="Kobayashi T."/>
            <person name="Koike H."/>
            <person name="Abe K."/>
            <person name="Asai K."/>
            <person name="Arita M."/>
            <person name="Fujita N."/>
            <person name="Fukuda K."/>
            <person name="Higa K."/>
            <person name="Horikawa H."/>
            <person name="Ishikawa T."/>
            <person name="Jinno K."/>
            <person name="Kato Y."/>
            <person name="Kirimura K."/>
            <person name="Mizutani O."/>
            <person name="Nakasone K."/>
            <person name="Sano M."/>
            <person name="Shiraishi Y."/>
            <person name="Tsukahara M."/>
            <person name="Gomi K."/>
        </authorList>
    </citation>
    <scope>NUCLEOTIDE SEQUENCE [LARGE SCALE GENOMIC DNA]</scope>
    <source>
        <strain evidence="1 2">RIB 2604</strain>
    </source>
</reference>
<name>A0A146F3F9_ASPKA</name>
<proteinExistence type="predicted"/>
<sequence>MAQDGDKFAEPYSKDPERLLLIVSYAPPSPHVPTVLSLVERH</sequence>
<evidence type="ECO:0000313" key="2">
    <source>
        <dbReference type="Proteomes" id="UP000075230"/>
    </source>
</evidence>
<accession>A0A146F3F9</accession>